<dbReference type="AlphaFoldDB" id="A0A545VZI4"/>
<dbReference type="InterPro" id="IPR019818">
    <property type="entry name" value="IsoCit/isopropylmalate_DH_CS"/>
</dbReference>
<accession>A0A545VZI4</accession>
<comment type="cofactor">
    <cofactor evidence="2">
        <name>Mg(2+)</name>
        <dbReference type="ChEBI" id="CHEBI:18420"/>
    </cofactor>
</comment>
<dbReference type="EMBL" id="SPUK01000007">
    <property type="protein sequence ID" value="TQV95671.1"/>
    <property type="molecule type" value="Genomic_DNA"/>
</dbReference>
<evidence type="ECO:0000256" key="8">
    <source>
        <dbReference type="ARBA" id="ARBA00023027"/>
    </source>
</evidence>
<keyword evidence="8" id="KW-0520">NAD</keyword>
<keyword evidence="9" id="KW-0464">Manganese</keyword>
<dbReference type="GO" id="GO:0046553">
    <property type="term" value="F:D-malate dehydrogenase (decarboxylating) (NAD+) activity"/>
    <property type="evidence" value="ECO:0007669"/>
    <property type="project" value="UniProtKB-EC"/>
</dbReference>
<gene>
    <name evidence="12" type="ORF">IF1G_05500</name>
</gene>
<dbReference type="GO" id="GO:0051287">
    <property type="term" value="F:NAD binding"/>
    <property type="evidence" value="ECO:0007669"/>
    <property type="project" value="InterPro"/>
</dbReference>
<comment type="similarity">
    <text evidence="3">Belongs to the isocitrate and isopropylmalate dehydrogenases family.</text>
</comment>
<keyword evidence="13" id="KW-1185">Reference proteome</keyword>
<dbReference type="InterPro" id="IPR050501">
    <property type="entry name" value="ICDH/IPMDH"/>
</dbReference>
<comment type="catalytic activity">
    <reaction evidence="10">
        <text>(R)-malate + NAD(+) = pyruvate + CO2 + NADH</text>
        <dbReference type="Rhea" id="RHEA:18365"/>
        <dbReference type="ChEBI" id="CHEBI:15361"/>
        <dbReference type="ChEBI" id="CHEBI:15588"/>
        <dbReference type="ChEBI" id="CHEBI:16526"/>
        <dbReference type="ChEBI" id="CHEBI:57540"/>
        <dbReference type="ChEBI" id="CHEBI:57945"/>
        <dbReference type="EC" id="1.1.1.83"/>
    </reaction>
</comment>
<dbReference type="Pfam" id="PF00180">
    <property type="entry name" value="Iso_dh"/>
    <property type="match status" value="1"/>
</dbReference>
<dbReference type="OrthoDB" id="310895at2759"/>
<comment type="cofactor">
    <cofactor evidence="1">
        <name>Mn(2+)</name>
        <dbReference type="ChEBI" id="CHEBI:29035"/>
    </cofactor>
</comment>
<keyword evidence="5" id="KW-0479">Metal-binding</keyword>
<evidence type="ECO:0000256" key="3">
    <source>
        <dbReference type="ARBA" id="ARBA00007769"/>
    </source>
</evidence>
<dbReference type="SMART" id="SM01329">
    <property type="entry name" value="Iso_dh"/>
    <property type="match status" value="1"/>
</dbReference>
<dbReference type="PANTHER" id="PTHR43275:SF1">
    <property type="entry name" value="D-MALATE DEHYDROGENASE [DECARBOXYLATING]"/>
    <property type="match status" value="1"/>
</dbReference>
<proteinExistence type="inferred from homology"/>
<keyword evidence="6" id="KW-0460">Magnesium</keyword>
<evidence type="ECO:0000256" key="6">
    <source>
        <dbReference type="ARBA" id="ARBA00022842"/>
    </source>
</evidence>
<name>A0A545VZI4_9HYPO</name>
<evidence type="ECO:0000256" key="10">
    <source>
        <dbReference type="ARBA" id="ARBA00049301"/>
    </source>
</evidence>
<keyword evidence="7" id="KW-0560">Oxidoreductase</keyword>
<dbReference type="NCBIfam" id="TIGR02089">
    <property type="entry name" value="TTC"/>
    <property type="match status" value="1"/>
</dbReference>
<evidence type="ECO:0000256" key="5">
    <source>
        <dbReference type="ARBA" id="ARBA00022723"/>
    </source>
</evidence>
<dbReference type="InterPro" id="IPR011829">
    <property type="entry name" value="TTC_DH"/>
</dbReference>
<reference evidence="12 13" key="1">
    <citation type="journal article" date="2019" name="Appl. Microbiol. Biotechnol.">
        <title>Genome sequence of Isaria javanica and comparative genome analysis insights into family S53 peptidase evolution in fungal entomopathogens.</title>
        <authorList>
            <person name="Lin R."/>
            <person name="Zhang X."/>
            <person name="Xin B."/>
            <person name="Zou M."/>
            <person name="Gao Y."/>
            <person name="Qin F."/>
            <person name="Hu Q."/>
            <person name="Xie B."/>
            <person name="Cheng X."/>
        </authorList>
    </citation>
    <scope>NUCLEOTIDE SEQUENCE [LARGE SCALE GENOMIC DNA]</scope>
    <source>
        <strain evidence="12 13">IJ1G</strain>
    </source>
</reference>
<protein>
    <recommendedName>
        <fullName evidence="4">D-malate dehydrogenase (decarboxylating)</fullName>
        <ecNumber evidence="4">1.1.1.83</ecNumber>
    </recommendedName>
</protein>
<evidence type="ECO:0000256" key="4">
    <source>
        <dbReference type="ARBA" id="ARBA00013126"/>
    </source>
</evidence>
<sequence>MASAAAPSTKTYSIASIPADGIGPEVVDAGIAVLRALARALGTFRIEFQNYDWSSDRYKKTGQYMPDDALDQLRKHDAILFGAVGAPDVPDHISLWGLRLAICQPLQQYANVRPTRILPGTESPLRRCGPGDLDWIIVRENSEGEYAGQGGRSHVGQDWETATEVSIFTRHGISRIMRFAFEVARKRPRKLLTVVSKSNAQRNGMVLWDEVATAVGKEFPDVTVDKMLVDAMTVRMVEKPQSLDTIVATNLHADILSDLAAALAGSIGIASTSNLDPTRQNPSMFEPIHGSAFDITGKGIANPVATFWTAAEMLAWLGEQEAADQLMRAVETVCKKGVRTCDLGGTATTKQVTEAVIQEIEVGVQG</sequence>
<dbReference type="GO" id="GO:0000287">
    <property type="term" value="F:magnesium ion binding"/>
    <property type="evidence" value="ECO:0007669"/>
    <property type="project" value="InterPro"/>
</dbReference>
<organism evidence="12 13">
    <name type="scientific">Cordyceps javanica</name>
    <dbReference type="NCBI Taxonomy" id="43265"/>
    <lineage>
        <taxon>Eukaryota</taxon>
        <taxon>Fungi</taxon>
        <taxon>Dikarya</taxon>
        <taxon>Ascomycota</taxon>
        <taxon>Pezizomycotina</taxon>
        <taxon>Sordariomycetes</taxon>
        <taxon>Hypocreomycetidae</taxon>
        <taxon>Hypocreales</taxon>
        <taxon>Cordycipitaceae</taxon>
        <taxon>Cordyceps</taxon>
    </lineage>
</organism>
<evidence type="ECO:0000256" key="1">
    <source>
        <dbReference type="ARBA" id="ARBA00001936"/>
    </source>
</evidence>
<evidence type="ECO:0000256" key="9">
    <source>
        <dbReference type="ARBA" id="ARBA00023211"/>
    </source>
</evidence>
<feature type="domain" description="Isopropylmalate dehydrogenase-like" evidence="11">
    <location>
        <begin position="13"/>
        <end position="356"/>
    </location>
</feature>
<dbReference type="STRING" id="43265.A0A545VZI4"/>
<dbReference type="SUPFAM" id="SSF53659">
    <property type="entry name" value="Isocitrate/Isopropylmalate dehydrogenase-like"/>
    <property type="match status" value="1"/>
</dbReference>
<dbReference type="InterPro" id="IPR024084">
    <property type="entry name" value="IsoPropMal-DH-like_dom"/>
</dbReference>
<dbReference type="Proteomes" id="UP000315783">
    <property type="component" value="Unassembled WGS sequence"/>
</dbReference>
<dbReference type="Gene3D" id="3.40.718.10">
    <property type="entry name" value="Isopropylmalate Dehydrogenase"/>
    <property type="match status" value="1"/>
</dbReference>
<evidence type="ECO:0000313" key="13">
    <source>
        <dbReference type="Proteomes" id="UP000315783"/>
    </source>
</evidence>
<evidence type="ECO:0000313" key="12">
    <source>
        <dbReference type="EMBL" id="TQV95671.1"/>
    </source>
</evidence>
<evidence type="ECO:0000256" key="2">
    <source>
        <dbReference type="ARBA" id="ARBA00001946"/>
    </source>
</evidence>
<dbReference type="PROSITE" id="PS00470">
    <property type="entry name" value="IDH_IMDH"/>
    <property type="match status" value="1"/>
</dbReference>
<comment type="caution">
    <text evidence="12">The sequence shown here is derived from an EMBL/GenBank/DDBJ whole genome shotgun (WGS) entry which is preliminary data.</text>
</comment>
<evidence type="ECO:0000259" key="11">
    <source>
        <dbReference type="SMART" id="SM01329"/>
    </source>
</evidence>
<dbReference type="PANTHER" id="PTHR43275">
    <property type="entry name" value="D-MALATE DEHYDROGENASE [DECARBOXYLATING]"/>
    <property type="match status" value="1"/>
</dbReference>
<dbReference type="EC" id="1.1.1.83" evidence="4"/>
<evidence type="ECO:0000256" key="7">
    <source>
        <dbReference type="ARBA" id="ARBA00023002"/>
    </source>
</evidence>